<dbReference type="GO" id="GO:0005886">
    <property type="term" value="C:plasma membrane"/>
    <property type="evidence" value="ECO:0007669"/>
    <property type="project" value="UniProtKB-SubCell"/>
</dbReference>
<dbReference type="Pfam" id="PF07714">
    <property type="entry name" value="PK_Tyr_Ser-Thr"/>
    <property type="match status" value="1"/>
</dbReference>
<keyword evidence="12" id="KW-1185">Reference proteome</keyword>
<evidence type="ECO:0000256" key="4">
    <source>
        <dbReference type="ARBA" id="ARBA00022679"/>
    </source>
</evidence>
<evidence type="ECO:0000256" key="2">
    <source>
        <dbReference type="ARBA" id="ARBA00012513"/>
    </source>
</evidence>
<sequence length="375" mass="41373">CWGSRVVNTTPNTTGHLCAGTSRTASQTTSSGTSGASSNISGNSQFSAAGGDDSFSAEHILPTPNLRTFTYAELKVATRNFRPDIMLGEGGFGKVFKGWLDEKAPGKSGSGTLVAVKKLNYESLQGFEEWQSEVNFLGRLYHSNVVRLLGLCREDIDLLLVYEFMQKGGLENPLFGRGSAVQPLPWDIRLKIAIGAARGLAFLGLTFLHTSKKQVIDRDFKASNILLDVSYTAKISDFGRQNWVLGQSHLTTRIRGTSGYAAFECVATWHLYVKSDVYGFGVVVEILTGLRAIDLNRPSGRHILVDWIKPFLSDKRKLKNVMDSRLQGRYPSKAALQIAQLSLKCLEAEPKNRPPMREVVETLQQIEASNEQPRE</sequence>
<dbReference type="EC" id="2.7.11.1" evidence="2"/>
<dbReference type="SUPFAM" id="SSF56112">
    <property type="entry name" value="Protein kinase-like (PK-like)"/>
    <property type="match status" value="1"/>
</dbReference>
<dbReference type="OrthoDB" id="4062651at2759"/>
<dbReference type="InterPro" id="IPR050823">
    <property type="entry name" value="Plant_Ser_Thr_Prot_Kinase"/>
</dbReference>
<keyword evidence="5 8" id="KW-0547">Nucleotide-binding</keyword>
<dbReference type="PANTHER" id="PTHR45621">
    <property type="entry name" value="OS01G0588500 PROTEIN-RELATED"/>
    <property type="match status" value="1"/>
</dbReference>
<feature type="non-terminal residue" evidence="11">
    <location>
        <position position="1"/>
    </location>
</feature>
<dbReference type="InterPro" id="IPR017441">
    <property type="entry name" value="Protein_kinase_ATP_BS"/>
</dbReference>
<dbReference type="Proteomes" id="UP000187406">
    <property type="component" value="Unassembled WGS sequence"/>
</dbReference>
<reference evidence="12" key="1">
    <citation type="submission" date="2016-04" db="EMBL/GenBank/DDBJ databases">
        <title>Cephalotus genome sequencing.</title>
        <authorList>
            <person name="Fukushima K."/>
            <person name="Hasebe M."/>
            <person name="Fang X."/>
        </authorList>
    </citation>
    <scope>NUCLEOTIDE SEQUENCE [LARGE SCALE GENOMIC DNA]</scope>
    <source>
        <strain evidence="12">cv. St1</strain>
    </source>
</reference>
<evidence type="ECO:0000256" key="1">
    <source>
        <dbReference type="ARBA" id="ARBA00004236"/>
    </source>
</evidence>
<evidence type="ECO:0000256" key="8">
    <source>
        <dbReference type="PROSITE-ProRule" id="PRU10141"/>
    </source>
</evidence>
<protein>
    <recommendedName>
        <fullName evidence="2">non-specific serine/threonine protein kinase</fullName>
        <ecNumber evidence="2">2.7.11.1</ecNumber>
    </recommendedName>
</protein>
<dbReference type="FunCoup" id="A0A1Q3DJV4">
    <property type="interactions" value="2201"/>
</dbReference>
<gene>
    <name evidence="11" type="ORF">CFOL_v3_35887</name>
</gene>
<dbReference type="EMBL" id="BDDD01010146">
    <property type="protein sequence ID" value="GAV92508.1"/>
    <property type="molecule type" value="Genomic_DNA"/>
</dbReference>
<evidence type="ECO:0000313" key="12">
    <source>
        <dbReference type="Proteomes" id="UP000187406"/>
    </source>
</evidence>
<keyword evidence="7 8" id="KW-0067">ATP-binding</keyword>
<keyword evidence="4" id="KW-0808">Transferase</keyword>
<dbReference type="InterPro" id="IPR011009">
    <property type="entry name" value="Kinase-like_dom_sf"/>
</dbReference>
<dbReference type="InterPro" id="IPR001245">
    <property type="entry name" value="Ser-Thr/Tyr_kinase_cat_dom"/>
</dbReference>
<dbReference type="GO" id="GO:0005524">
    <property type="term" value="F:ATP binding"/>
    <property type="evidence" value="ECO:0007669"/>
    <property type="project" value="UniProtKB-UniRule"/>
</dbReference>
<keyword evidence="3" id="KW-1003">Cell membrane</keyword>
<evidence type="ECO:0000256" key="6">
    <source>
        <dbReference type="ARBA" id="ARBA00022777"/>
    </source>
</evidence>
<dbReference type="FunFam" id="3.30.200.20:FF:000228">
    <property type="entry name" value="Serine/threonine-protein kinase BIK1"/>
    <property type="match status" value="1"/>
</dbReference>
<dbReference type="InterPro" id="IPR000719">
    <property type="entry name" value="Prot_kinase_dom"/>
</dbReference>
<keyword evidence="3" id="KW-0472">Membrane</keyword>
<feature type="domain" description="Protein kinase" evidence="10">
    <location>
        <begin position="81"/>
        <end position="366"/>
    </location>
</feature>
<dbReference type="GO" id="GO:0004674">
    <property type="term" value="F:protein serine/threonine kinase activity"/>
    <property type="evidence" value="ECO:0007669"/>
    <property type="project" value="UniProtKB-EC"/>
</dbReference>
<comment type="caution">
    <text evidence="11">The sequence shown here is derived from an EMBL/GenBank/DDBJ whole genome shotgun (WGS) entry which is preliminary data.</text>
</comment>
<dbReference type="InParanoid" id="A0A1Q3DJV4"/>
<evidence type="ECO:0000256" key="5">
    <source>
        <dbReference type="ARBA" id="ARBA00022741"/>
    </source>
</evidence>
<feature type="region of interest" description="Disordered" evidence="9">
    <location>
        <begin position="1"/>
        <end position="43"/>
    </location>
</feature>
<dbReference type="Gene3D" id="1.10.510.10">
    <property type="entry name" value="Transferase(Phosphotransferase) domain 1"/>
    <property type="match status" value="1"/>
</dbReference>
<dbReference type="PROSITE" id="PS00107">
    <property type="entry name" value="PROTEIN_KINASE_ATP"/>
    <property type="match status" value="1"/>
</dbReference>
<evidence type="ECO:0000256" key="9">
    <source>
        <dbReference type="SAM" id="MobiDB-lite"/>
    </source>
</evidence>
<name>A0A1Q3DJV4_CEPFO</name>
<evidence type="ECO:0000313" key="11">
    <source>
        <dbReference type="EMBL" id="GAV92508.1"/>
    </source>
</evidence>
<evidence type="ECO:0000256" key="7">
    <source>
        <dbReference type="ARBA" id="ARBA00022840"/>
    </source>
</evidence>
<keyword evidence="6 11" id="KW-0418">Kinase</keyword>
<evidence type="ECO:0000259" key="10">
    <source>
        <dbReference type="PROSITE" id="PS50011"/>
    </source>
</evidence>
<evidence type="ECO:0000256" key="3">
    <source>
        <dbReference type="ARBA" id="ARBA00022475"/>
    </source>
</evidence>
<dbReference type="STRING" id="3775.A0A1Q3DJV4"/>
<proteinExistence type="predicted"/>
<feature type="non-terminal residue" evidence="11">
    <location>
        <position position="375"/>
    </location>
</feature>
<accession>A0A1Q3DJV4</accession>
<comment type="subcellular location">
    <subcellularLocation>
        <location evidence="1">Cell membrane</location>
    </subcellularLocation>
</comment>
<dbReference type="Gene3D" id="3.30.200.20">
    <property type="entry name" value="Phosphorylase Kinase, domain 1"/>
    <property type="match status" value="1"/>
</dbReference>
<dbReference type="PROSITE" id="PS50011">
    <property type="entry name" value="PROTEIN_KINASE_DOM"/>
    <property type="match status" value="1"/>
</dbReference>
<feature type="binding site" evidence="8">
    <location>
        <position position="118"/>
    </location>
    <ligand>
        <name>ATP</name>
        <dbReference type="ChEBI" id="CHEBI:30616"/>
    </ligand>
</feature>
<feature type="compositionally biased region" description="Low complexity" evidence="9">
    <location>
        <begin position="20"/>
        <end position="43"/>
    </location>
</feature>
<dbReference type="AlphaFoldDB" id="A0A1Q3DJV4"/>
<organism evidence="11 12">
    <name type="scientific">Cephalotus follicularis</name>
    <name type="common">Albany pitcher plant</name>
    <dbReference type="NCBI Taxonomy" id="3775"/>
    <lineage>
        <taxon>Eukaryota</taxon>
        <taxon>Viridiplantae</taxon>
        <taxon>Streptophyta</taxon>
        <taxon>Embryophyta</taxon>
        <taxon>Tracheophyta</taxon>
        <taxon>Spermatophyta</taxon>
        <taxon>Magnoliopsida</taxon>
        <taxon>eudicotyledons</taxon>
        <taxon>Gunneridae</taxon>
        <taxon>Pentapetalae</taxon>
        <taxon>rosids</taxon>
        <taxon>fabids</taxon>
        <taxon>Oxalidales</taxon>
        <taxon>Cephalotaceae</taxon>
        <taxon>Cephalotus</taxon>
    </lineage>
</organism>
<feature type="compositionally biased region" description="Polar residues" evidence="9">
    <location>
        <begin position="1"/>
        <end position="15"/>
    </location>
</feature>